<evidence type="ECO:0000256" key="7">
    <source>
        <dbReference type="ARBA" id="ARBA00011245"/>
    </source>
</evidence>
<keyword evidence="13" id="KW-0862">Zinc</keyword>
<evidence type="ECO:0000256" key="5">
    <source>
        <dbReference type="ARBA" id="ARBA00004708"/>
    </source>
</evidence>
<dbReference type="FunFam" id="3.40.50.1000:FF:000168">
    <property type="entry name" value="D,D-heptose 1,7-bisphosphate phosphatase"/>
    <property type="match status" value="1"/>
</dbReference>
<dbReference type="GO" id="GO:0046872">
    <property type="term" value="F:metal ion binding"/>
    <property type="evidence" value="ECO:0007669"/>
    <property type="project" value="UniProtKB-KW"/>
</dbReference>
<comment type="pathway">
    <text evidence="5">Nucleotide-sugar biosynthesis; ADP-L-glycero-beta-D-manno-heptose biosynthesis; ADP-L-glycero-beta-D-manno-heptose from D-glycero-beta-D-manno-heptose 7-phosphate: step 2/4.</text>
</comment>
<dbReference type="EMBL" id="JACHLP010000006">
    <property type="protein sequence ID" value="MBB4844548.1"/>
    <property type="molecule type" value="Genomic_DNA"/>
</dbReference>
<dbReference type="GO" id="GO:0005975">
    <property type="term" value="P:carbohydrate metabolic process"/>
    <property type="evidence" value="ECO:0007669"/>
    <property type="project" value="InterPro"/>
</dbReference>
<dbReference type="AlphaFoldDB" id="A0A840LEC2"/>
<dbReference type="InterPro" id="IPR006543">
    <property type="entry name" value="Histidinol-phos"/>
</dbReference>
<evidence type="ECO:0000256" key="8">
    <source>
        <dbReference type="ARBA" id="ARBA00012987"/>
    </source>
</evidence>
<dbReference type="GO" id="GO:0034200">
    <property type="term" value="F:D-glycero-beta-D-manno-heptose 1,7-bisphosphate 7-phosphatase activity"/>
    <property type="evidence" value="ECO:0007669"/>
    <property type="project" value="UniProtKB-EC"/>
</dbReference>
<dbReference type="RefSeq" id="WP_246448443.1">
    <property type="nucleotide sequence ID" value="NZ_JACHLP010000006.1"/>
</dbReference>
<evidence type="ECO:0000256" key="16">
    <source>
        <dbReference type="ARBA" id="ARBA00031828"/>
    </source>
</evidence>
<dbReference type="GO" id="GO:0005737">
    <property type="term" value="C:cytoplasm"/>
    <property type="evidence" value="ECO:0007669"/>
    <property type="project" value="UniProtKB-SubCell"/>
</dbReference>
<dbReference type="InterPro" id="IPR004446">
    <property type="entry name" value="Heptose_bisP_phosphatase"/>
</dbReference>
<reference evidence="17 18" key="1">
    <citation type="submission" date="2020-08" db="EMBL/GenBank/DDBJ databases">
        <title>Functional genomics of gut bacteria from endangered species of beetles.</title>
        <authorList>
            <person name="Carlos-Shanley C."/>
        </authorList>
    </citation>
    <scope>NUCLEOTIDE SEQUENCE [LARGE SCALE GENOMIC DNA]</scope>
    <source>
        <strain evidence="17 18">S00239</strain>
    </source>
</reference>
<evidence type="ECO:0000256" key="1">
    <source>
        <dbReference type="ARBA" id="ARBA00001226"/>
    </source>
</evidence>
<comment type="subcellular location">
    <subcellularLocation>
        <location evidence="4">Cytoplasm</location>
    </subcellularLocation>
</comment>
<name>A0A840LEC2_9BURK</name>
<protein>
    <recommendedName>
        <fullName evidence="9">D-glycero-beta-D-manno-heptose-1,7-bisphosphate 7-phosphatase</fullName>
        <ecNumber evidence="8">3.1.3.82</ecNumber>
    </recommendedName>
    <alternativeName>
        <fullName evidence="16">D,D-heptose 1,7-bisphosphate phosphatase</fullName>
    </alternativeName>
</protein>
<dbReference type="Gene3D" id="3.40.50.1000">
    <property type="entry name" value="HAD superfamily/HAD-like"/>
    <property type="match status" value="1"/>
</dbReference>
<sequence length="218" mass="23159">MPIRSDHNTGHPMKLVILGRDGTLNQYRDDHVKSIDELQPLPGALEAVARLNHAGWSTVMATNQPGIGRGLLDMASLNAIHIRLNQMLAEKGGRLAAAFFCPHTPDEGCDCRKPLPGLVHQIGERFGVDLSTVHMVGASLGDLQTAQAAGCIPHLVRSERLGHLDEAQLAAVAAQVPGSKVHASLSAFAETLIQKDRRVKADARGENLGPDSGAGDLT</sequence>
<dbReference type="NCBIfam" id="NF006506">
    <property type="entry name" value="PRK08942.1"/>
    <property type="match status" value="1"/>
</dbReference>
<comment type="catalytic activity">
    <reaction evidence="1">
        <text>D-glycero-beta-D-manno-heptose 1,7-bisphosphate + H2O = D-glycero-beta-D-manno-heptose 1-phosphate + phosphate</text>
        <dbReference type="Rhea" id="RHEA:28518"/>
        <dbReference type="ChEBI" id="CHEBI:15377"/>
        <dbReference type="ChEBI" id="CHEBI:43474"/>
        <dbReference type="ChEBI" id="CHEBI:60208"/>
        <dbReference type="ChEBI" id="CHEBI:61593"/>
        <dbReference type="EC" id="3.1.3.82"/>
    </reaction>
</comment>
<organism evidence="17 18">
    <name type="scientific">Roseateles oligotrophus</name>
    <dbReference type="NCBI Taxonomy" id="1769250"/>
    <lineage>
        <taxon>Bacteria</taxon>
        <taxon>Pseudomonadati</taxon>
        <taxon>Pseudomonadota</taxon>
        <taxon>Betaproteobacteria</taxon>
        <taxon>Burkholderiales</taxon>
        <taxon>Sphaerotilaceae</taxon>
        <taxon>Roseateles</taxon>
    </lineage>
</organism>
<dbReference type="NCBIfam" id="TIGR01662">
    <property type="entry name" value="HAD-SF-IIIA"/>
    <property type="match status" value="1"/>
</dbReference>
<evidence type="ECO:0000256" key="10">
    <source>
        <dbReference type="ARBA" id="ARBA00022490"/>
    </source>
</evidence>
<proteinExistence type="inferred from homology"/>
<evidence type="ECO:0000256" key="3">
    <source>
        <dbReference type="ARBA" id="ARBA00001947"/>
    </source>
</evidence>
<comment type="caution">
    <text evidence="17">The sequence shown here is derived from an EMBL/GenBank/DDBJ whole genome shotgun (WGS) entry which is preliminary data.</text>
</comment>
<evidence type="ECO:0000256" key="12">
    <source>
        <dbReference type="ARBA" id="ARBA00022801"/>
    </source>
</evidence>
<evidence type="ECO:0000256" key="11">
    <source>
        <dbReference type="ARBA" id="ARBA00022723"/>
    </source>
</evidence>
<dbReference type="Proteomes" id="UP000562027">
    <property type="component" value="Unassembled WGS sequence"/>
</dbReference>
<dbReference type="InterPro" id="IPR023214">
    <property type="entry name" value="HAD_sf"/>
</dbReference>
<keyword evidence="18" id="KW-1185">Reference proteome</keyword>
<keyword evidence="12 17" id="KW-0378">Hydrolase</keyword>
<evidence type="ECO:0000256" key="2">
    <source>
        <dbReference type="ARBA" id="ARBA00001946"/>
    </source>
</evidence>
<dbReference type="CDD" id="cd07503">
    <property type="entry name" value="HAD_HisB-N"/>
    <property type="match status" value="1"/>
</dbReference>
<evidence type="ECO:0000256" key="15">
    <source>
        <dbReference type="ARBA" id="ARBA00023277"/>
    </source>
</evidence>
<evidence type="ECO:0000313" key="18">
    <source>
        <dbReference type="Proteomes" id="UP000562027"/>
    </source>
</evidence>
<evidence type="ECO:0000256" key="13">
    <source>
        <dbReference type="ARBA" id="ARBA00022833"/>
    </source>
</evidence>
<evidence type="ECO:0000256" key="9">
    <source>
        <dbReference type="ARBA" id="ARBA00014542"/>
    </source>
</evidence>
<evidence type="ECO:0000256" key="6">
    <source>
        <dbReference type="ARBA" id="ARBA00005628"/>
    </source>
</evidence>
<comment type="cofactor">
    <cofactor evidence="3">
        <name>Zn(2+)</name>
        <dbReference type="ChEBI" id="CHEBI:29105"/>
    </cofactor>
</comment>
<evidence type="ECO:0000313" key="17">
    <source>
        <dbReference type="EMBL" id="MBB4844548.1"/>
    </source>
</evidence>
<dbReference type="PANTHER" id="PTHR42891:SF1">
    <property type="entry name" value="D-GLYCERO-BETA-D-MANNO-HEPTOSE-1,7-BISPHOSPHATE 7-PHOSPHATASE"/>
    <property type="match status" value="1"/>
</dbReference>
<evidence type="ECO:0000256" key="4">
    <source>
        <dbReference type="ARBA" id="ARBA00004496"/>
    </source>
</evidence>
<gene>
    <name evidence="17" type="ORF">HNP55_003092</name>
</gene>
<accession>A0A840LEC2</accession>
<evidence type="ECO:0000256" key="14">
    <source>
        <dbReference type="ARBA" id="ARBA00022842"/>
    </source>
</evidence>
<keyword evidence="10" id="KW-0963">Cytoplasm</keyword>
<dbReference type="InterPro" id="IPR006549">
    <property type="entry name" value="HAD-SF_hydro_IIIA"/>
</dbReference>
<keyword evidence="15" id="KW-0119">Carbohydrate metabolism</keyword>
<dbReference type="InterPro" id="IPR036412">
    <property type="entry name" value="HAD-like_sf"/>
</dbReference>
<dbReference type="EC" id="3.1.3.82" evidence="8"/>
<comment type="similarity">
    <text evidence="6">Belongs to the GmhB family.</text>
</comment>
<dbReference type="PANTHER" id="PTHR42891">
    <property type="entry name" value="D-GLYCERO-BETA-D-MANNO-HEPTOSE-1,7-BISPHOSPHATE 7-PHOSPHATASE"/>
    <property type="match status" value="1"/>
</dbReference>
<dbReference type="Pfam" id="PF00702">
    <property type="entry name" value="Hydrolase"/>
    <property type="match status" value="1"/>
</dbReference>
<keyword evidence="11" id="KW-0479">Metal-binding</keyword>
<dbReference type="SUPFAM" id="SSF56784">
    <property type="entry name" value="HAD-like"/>
    <property type="match status" value="1"/>
</dbReference>
<dbReference type="NCBIfam" id="TIGR01656">
    <property type="entry name" value="Histidinol-ppas"/>
    <property type="match status" value="1"/>
</dbReference>
<comment type="cofactor">
    <cofactor evidence="2">
        <name>Mg(2+)</name>
        <dbReference type="ChEBI" id="CHEBI:18420"/>
    </cofactor>
</comment>
<comment type="subunit">
    <text evidence="7">Monomer.</text>
</comment>
<keyword evidence="14" id="KW-0460">Magnesium</keyword>